<keyword evidence="2" id="KW-0863">Zinc-finger</keyword>
<sequence>MPRYYIVKNQKNKDSLVVNDFIFTNKDNKNKVIYWRCSTKSFKVLLNTGYDYKENDTIEGNFEHTHTRRARNNLLPQSVRNINDIDIPKDLRKTISNNKFYQYGPGTENYNNDNILIFFDNESVQNLKQNRVWCMDRTFKTAPEIFYQ</sequence>
<comment type="caution">
    <text evidence="5">The sequence shown here is derived from an EMBL/GenBank/DDBJ whole genome shotgun (WGS) entry which is preliminary data.</text>
</comment>
<evidence type="ECO:0000256" key="2">
    <source>
        <dbReference type="ARBA" id="ARBA00022771"/>
    </source>
</evidence>
<evidence type="ECO:0000313" key="5">
    <source>
        <dbReference type="EMBL" id="PVU94550.1"/>
    </source>
</evidence>
<organism evidence="5 6">
    <name type="scientific">Furculomyces boomerangus</name>
    <dbReference type="NCBI Taxonomy" id="61424"/>
    <lineage>
        <taxon>Eukaryota</taxon>
        <taxon>Fungi</taxon>
        <taxon>Fungi incertae sedis</taxon>
        <taxon>Zoopagomycota</taxon>
        <taxon>Kickxellomycotina</taxon>
        <taxon>Harpellomycetes</taxon>
        <taxon>Harpellales</taxon>
        <taxon>Harpellaceae</taxon>
        <taxon>Furculomyces</taxon>
    </lineage>
</organism>
<keyword evidence="3" id="KW-0862">Zinc</keyword>
<evidence type="ECO:0000256" key="1">
    <source>
        <dbReference type="ARBA" id="ARBA00022723"/>
    </source>
</evidence>
<gene>
    <name evidence="5" type="ORF">BB559_002968</name>
</gene>
<feature type="domain" description="FLYWCH-type" evidence="4">
    <location>
        <begin position="7"/>
        <end position="40"/>
    </location>
</feature>
<dbReference type="Gene3D" id="2.20.25.240">
    <property type="match status" value="1"/>
</dbReference>
<reference evidence="5 6" key="1">
    <citation type="journal article" date="2018" name="MBio">
        <title>Comparative Genomics Reveals the Core Gene Toolbox for the Fungus-Insect Symbiosis.</title>
        <authorList>
            <person name="Wang Y."/>
            <person name="Stata M."/>
            <person name="Wang W."/>
            <person name="Stajich J.E."/>
            <person name="White M.M."/>
            <person name="Moncalvo J.M."/>
        </authorList>
    </citation>
    <scope>NUCLEOTIDE SEQUENCE [LARGE SCALE GENOMIC DNA]</scope>
    <source>
        <strain evidence="5 6">AUS-77-4</strain>
    </source>
</reference>
<dbReference type="EMBL" id="MBFT01000243">
    <property type="protein sequence ID" value="PVU94550.1"/>
    <property type="molecule type" value="Genomic_DNA"/>
</dbReference>
<dbReference type="InterPro" id="IPR007588">
    <property type="entry name" value="Znf_FLYWCH"/>
</dbReference>
<proteinExistence type="predicted"/>
<dbReference type="AlphaFoldDB" id="A0A2T9YQB5"/>
<evidence type="ECO:0000259" key="4">
    <source>
        <dbReference type="Pfam" id="PF04500"/>
    </source>
</evidence>
<evidence type="ECO:0000256" key="3">
    <source>
        <dbReference type="ARBA" id="ARBA00022833"/>
    </source>
</evidence>
<dbReference type="Pfam" id="PF04500">
    <property type="entry name" value="FLYWCH"/>
    <property type="match status" value="1"/>
</dbReference>
<name>A0A2T9YQB5_9FUNG</name>
<accession>A0A2T9YQB5</accession>
<protein>
    <recommendedName>
        <fullName evidence="4">FLYWCH-type domain-containing protein</fullName>
    </recommendedName>
</protein>
<keyword evidence="6" id="KW-1185">Reference proteome</keyword>
<dbReference type="Proteomes" id="UP000245699">
    <property type="component" value="Unassembled WGS sequence"/>
</dbReference>
<dbReference type="GO" id="GO:0008270">
    <property type="term" value="F:zinc ion binding"/>
    <property type="evidence" value="ECO:0007669"/>
    <property type="project" value="UniProtKB-KW"/>
</dbReference>
<dbReference type="OrthoDB" id="2388574at2759"/>
<evidence type="ECO:0000313" key="6">
    <source>
        <dbReference type="Proteomes" id="UP000245699"/>
    </source>
</evidence>
<keyword evidence="1" id="KW-0479">Metal-binding</keyword>